<feature type="compositionally biased region" description="Polar residues" evidence="1">
    <location>
        <begin position="357"/>
        <end position="368"/>
    </location>
</feature>
<evidence type="ECO:0000256" key="1">
    <source>
        <dbReference type="SAM" id="MobiDB-lite"/>
    </source>
</evidence>
<dbReference type="STRING" id="945553.A0A0D2PG46"/>
<dbReference type="Gene3D" id="2.60.120.260">
    <property type="entry name" value="Galactose-binding domain-like"/>
    <property type="match status" value="2"/>
</dbReference>
<feature type="transmembrane region" description="Helical" evidence="2">
    <location>
        <begin position="317"/>
        <end position="336"/>
    </location>
</feature>
<gene>
    <name evidence="3" type="ORF">HYPSUDRAFT_74980</name>
</gene>
<dbReference type="AlphaFoldDB" id="A0A0D2PG46"/>
<dbReference type="CDD" id="cd12087">
    <property type="entry name" value="TM_EGFR-like"/>
    <property type="match status" value="1"/>
</dbReference>
<evidence type="ECO:0000256" key="2">
    <source>
        <dbReference type="SAM" id="Phobius"/>
    </source>
</evidence>
<reference evidence="4" key="1">
    <citation type="submission" date="2014-04" db="EMBL/GenBank/DDBJ databases">
        <title>Evolutionary Origins and Diversification of the Mycorrhizal Mutualists.</title>
        <authorList>
            <consortium name="DOE Joint Genome Institute"/>
            <consortium name="Mycorrhizal Genomics Consortium"/>
            <person name="Kohler A."/>
            <person name="Kuo A."/>
            <person name="Nagy L.G."/>
            <person name="Floudas D."/>
            <person name="Copeland A."/>
            <person name="Barry K.W."/>
            <person name="Cichocki N."/>
            <person name="Veneault-Fourrey C."/>
            <person name="LaButti K."/>
            <person name="Lindquist E.A."/>
            <person name="Lipzen A."/>
            <person name="Lundell T."/>
            <person name="Morin E."/>
            <person name="Murat C."/>
            <person name="Riley R."/>
            <person name="Ohm R."/>
            <person name="Sun H."/>
            <person name="Tunlid A."/>
            <person name="Henrissat B."/>
            <person name="Grigoriev I.V."/>
            <person name="Hibbett D.S."/>
            <person name="Martin F."/>
        </authorList>
    </citation>
    <scope>NUCLEOTIDE SEQUENCE [LARGE SCALE GENOMIC DNA]</scope>
    <source>
        <strain evidence="4">FD-334 SS-4</strain>
    </source>
</reference>
<protein>
    <submittedName>
        <fullName evidence="3">Uncharacterized protein</fullName>
    </submittedName>
</protein>
<keyword evidence="2" id="KW-0812">Transmembrane</keyword>
<dbReference type="OrthoDB" id="2901006at2759"/>
<organism evidence="3 4">
    <name type="scientific">Hypholoma sublateritium (strain FD-334 SS-4)</name>
    <dbReference type="NCBI Taxonomy" id="945553"/>
    <lineage>
        <taxon>Eukaryota</taxon>
        <taxon>Fungi</taxon>
        <taxon>Dikarya</taxon>
        <taxon>Basidiomycota</taxon>
        <taxon>Agaricomycotina</taxon>
        <taxon>Agaricomycetes</taxon>
        <taxon>Agaricomycetidae</taxon>
        <taxon>Agaricales</taxon>
        <taxon>Agaricineae</taxon>
        <taxon>Strophariaceae</taxon>
        <taxon>Hypholoma</taxon>
    </lineage>
</organism>
<proteinExistence type="predicted"/>
<keyword evidence="2" id="KW-0472">Membrane</keyword>
<name>A0A0D2PG46_HYPSF</name>
<dbReference type="EMBL" id="KN817524">
    <property type="protein sequence ID" value="KJA27556.1"/>
    <property type="molecule type" value="Genomic_DNA"/>
</dbReference>
<keyword evidence="4" id="KW-1185">Reference proteome</keyword>
<sequence length="368" mass="39741">MSASLPFSFIIDDTLEEFFKFSSDLNISAPLSNLTGNYNKTATEGQIFRVVPEDADDPVFVEIIFNGTSVAVFGETATSDDGPLSENFTVTIDGGEPYMSTYDDPSPPSYRQWFQSPILSEGSHTIAFTNVLGSPSIDFAVINTTNAIHQQSVIVDDSNALISYTGAGWTTANTSFLLFQPPLTSKVVPYGNSSHLTAEVGDSFSFNFTGSELTVPGSLGVRFALDGGAPQDVEMTVDTAQVKSTDGQTQLNTPFFQSPSNTAPGSHNLVVEVTQAQNLSFIFDYITYVPSTSPAGTGTDDTSATPWMLRHKLHPTAIAASILGGLTFLLLAGYLYRCIRRRKQQSRNNFPYPFQNGVDSTSETGRMA</sequence>
<dbReference type="Proteomes" id="UP000054270">
    <property type="component" value="Unassembled WGS sequence"/>
</dbReference>
<keyword evidence="2" id="KW-1133">Transmembrane helix</keyword>
<feature type="region of interest" description="Disordered" evidence="1">
    <location>
        <begin position="349"/>
        <end position="368"/>
    </location>
</feature>
<accession>A0A0D2PG46</accession>
<evidence type="ECO:0000313" key="4">
    <source>
        <dbReference type="Proteomes" id="UP000054270"/>
    </source>
</evidence>
<evidence type="ECO:0000313" key="3">
    <source>
        <dbReference type="EMBL" id="KJA27556.1"/>
    </source>
</evidence>